<dbReference type="EMBL" id="AVGG01000031">
    <property type="protein sequence ID" value="ESU25295.1"/>
    <property type="molecule type" value="Genomic_DNA"/>
</dbReference>
<accession>V6SLM4</accession>
<gene>
    <name evidence="1" type="ORF">FLJC2902T_31030</name>
</gene>
<dbReference type="PATRIC" id="fig|1341181.4.peg.3049"/>
<proteinExistence type="predicted"/>
<protein>
    <submittedName>
        <fullName evidence="1">Uncharacterized protein</fullName>
    </submittedName>
</protein>
<evidence type="ECO:0000313" key="2">
    <source>
        <dbReference type="Proteomes" id="UP000018004"/>
    </source>
</evidence>
<sequence>MENEQYCQQEFHHYNLRQKRIYFSQNLQFSKISFEKSILIPFKIP</sequence>
<reference evidence="1 2" key="1">
    <citation type="submission" date="2013-08" db="EMBL/GenBank/DDBJ databases">
        <title>Flavobacterium limnosediminis JC2902 genome sequencing.</title>
        <authorList>
            <person name="Lee K."/>
            <person name="Yi H."/>
            <person name="Park S."/>
            <person name="Chun J."/>
        </authorList>
    </citation>
    <scope>NUCLEOTIDE SEQUENCE [LARGE SCALE GENOMIC DNA]</scope>
    <source>
        <strain evidence="1 2">JC2902</strain>
    </source>
</reference>
<evidence type="ECO:0000313" key="1">
    <source>
        <dbReference type="EMBL" id="ESU25295.1"/>
    </source>
</evidence>
<dbReference type="AlphaFoldDB" id="V6SLM4"/>
<organism evidence="1 2">
    <name type="scientific">Flavobacterium limnosediminis JC2902</name>
    <dbReference type="NCBI Taxonomy" id="1341181"/>
    <lineage>
        <taxon>Bacteria</taxon>
        <taxon>Pseudomonadati</taxon>
        <taxon>Bacteroidota</taxon>
        <taxon>Flavobacteriia</taxon>
        <taxon>Flavobacteriales</taxon>
        <taxon>Flavobacteriaceae</taxon>
        <taxon>Flavobacterium</taxon>
    </lineage>
</organism>
<dbReference type="Proteomes" id="UP000018004">
    <property type="component" value="Unassembled WGS sequence"/>
</dbReference>
<keyword evidence="2" id="KW-1185">Reference proteome</keyword>
<comment type="caution">
    <text evidence="1">The sequence shown here is derived from an EMBL/GenBank/DDBJ whole genome shotgun (WGS) entry which is preliminary data.</text>
</comment>
<name>V6SLM4_9FLAO</name>